<keyword evidence="2" id="KW-1185">Reference proteome</keyword>
<gene>
    <name evidence="1" type="ORF">M421DRAFT_78546</name>
</gene>
<dbReference type="GeneID" id="54355076"/>
<sequence>MTKRKSRKRKRIQHGGTMERLVLVVIKREPNQLYGAVGTVARLGITRKRVKRI</sequence>
<name>A0A6A5R3X0_9PLEO</name>
<protein>
    <submittedName>
        <fullName evidence="1">Uncharacterized protein</fullName>
    </submittedName>
</protein>
<evidence type="ECO:0000313" key="2">
    <source>
        <dbReference type="Proteomes" id="UP000800082"/>
    </source>
</evidence>
<dbReference type="OrthoDB" id="3792342at2759"/>
<dbReference type="RefSeq" id="XP_033442615.1">
    <property type="nucleotide sequence ID" value="XM_033597409.1"/>
</dbReference>
<organism evidence="1 2">
    <name type="scientific">Didymella exigua CBS 183.55</name>
    <dbReference type="NCBI Taxonomy" id="1150837"/>
    <lineage>
        <taxon>Eukaryota</taxon>
        <taxon>Fungi</taxon>
        <taxon>Dikarya</taxon>
        <taxon>Ascomycota</taxon>
        <taxon>Pezizomycotina</taxon>
        <taxon>Dothideomycetes</taxon>
        <taxon>Pleosporomycetidae</taxon>
        <taxon>Pleosporales</taxon>
        <taxon>Pleosporineae</taxon>
        <taxon>Didymellaceae</taxon>
        <taxon>Didymella</taxon>
    </lineage>
</organism>
<reference evidence="1" key="1">
    <citation type="journal article" date="2020" name="Stud. Mycol.">
        <title>101 Dothideomycetes genomes: a test case for predicting lifestyles and emergence of pathogens.</title>
        <authorList>
            <person name="Haridas S."/>
            <person name="Albert R."/>
            <person name="Binder M."/>
            <person name="Bloem J."/>
            <person name="Labutti K."/>
            <person name="Salamov A."/>
            <person name="Andreopoulos B."/>
            <person name="Baker S."/>
            <person name="Barry K."/>
            <person name="Bills G."/>
            <person name="Bluhm B."/>
            <person name="Cannon C."/>
            <person name="Castanera R."/>
            <person name="Culley D."/>
            <person name="Daum C."/>
            <person name="Ezra D."/>
            <person name="Gonzalez J."/>
            <person name="Henrissat B."/>
            <person name="Kuo A."/>
            <person name="Liang C."/>
            <person name="Lipzen A."/>
            <person name="Lutzoni F."/>
            <person name="Magnuson J."/>
            <person name="Mondo S."/>
            <person name="Nolan M."/>
            <person name="Ohm R."/>
            <person name="Pangilinan J."/>
            <person name="Park H.-J."/>
            <person name="Ramirez L."/>
            <person name="Alfaro M."/>
            <person name="Sun H."/>
            <person name="Tritt A."/>
            <person name="Yoshinaga Y."/>
            <person name="Zwiers L.-H."/>
            <person name="Turgeon B."/>
            <person name="Goodwin S."/>
            <person name="Spatafora J."/>
            <person name="Crous P."/>
            <person name="Grigoriev I."/>
        </authorList>
    </citation>
    <scope>NUCLEOTIDE SEQUENCE</scope>
    <source>
        <strain evidence="1">CBS 183.55</strain>
    </source>
</reference>
<accession>A0A6A5R3X0</accession>
<dbReference type="AlphaFoldDB" id="A0A6A5R3X0"/>
<evidence type="ECO:0000313" key="1">
    <source>
        <dbReference type="EMBL" id="KAF1922362.1"/>
    </source>
</evidence>
<dbReference type="Proteomes" id="UP000800082">
    <property type="component" value="Unassembled WGS sequence"/>
</dbReference>
<dbReference type="EMBL" id="ML979031">
    <property type="protein sequence ID" value="KAF1922362.1"/>
    <property type="molecule type" value="Genomic_DNA"/>
</dbReference>
<proteinExistence type="predicted"/>